<organism evidence="2 3">
    <name type="scientific">Sporotomaculum syntrophicum</name>
    <dbReference type="NCBI Taxonomy" id="182264"/>
    <lineage>
        <taxon>Bacteria</taxon>
        <taxon>Bacillati</taxon>
        <taxon>Bacillota</taxon>
        <taxon>Clostridia</taxon>
        <taxon>Eubacteriales</taxon>
        <taxon>Desulfallaceae</taxon>
        <taxon>Sporotomaculum</taxon>
    </lineage>
</organism>
<dbReference type="Proteomes" id="UP000798488">
    <property type="component" value="Unassembled WGS sequence"/>
</dbReference>
<dbReference type="EMBL" id="LSRS01000001">
    <property type="protein sequence ID" value="KAF1086388.1"/>
    <property type="molecule type" value="Genomic_DNA"/>
</dbReference>
<gene>
    <name evidence="2" type="ORF">SPSYN_00106</name>
</gene>
<comment type="caution">
    <text evidence="2">The sequence shown here is derived from an EMBL/GenBank/DDBJ whole genome shotgun (WGS) entry which is preliminary data.</text>
</comment>
<reference evidence="2" key="1">
    <citation type="submission" date="2016-02" db="EMBL/GenBank/DDBJ databases">
        <title>Draft Genome Sequence of Sporotomaculum syntrophicum Strain FB, a Syntrophic Benzoate Degrader.</title>
        <authorList>
            <person name="Nobu M.K."/>
            <person name="Narihiro T."/>
            <person name="Qiu Y.-L."/>
            <person name="Ohashi A."/>
            <person name="Liu W.-T."/>
            <person name="Yuji S."/>
        </authorList>
    </citation>
    <scope>NUCLEOTIDE SEQUENCE</scope>
    <source>
        <strain evidence="2">FB</strain>
    </source>
</reference>
<name>A0A9D2WSP5_9FIRM</name>
<protein>
    <submittedName>
        <fullName evidence="2">Uncharacterized protein</fullName>
    </submittedName>
</protein>
<sequence>MLRQQVKNYLIELKMIGSSAHTLSNYGFHLDKFVSYIESRSLDFTTLEPAITSSGGPANAAWQPGLTSTPTGDATPPVRSYCKKGYP</sequence>
<evidence type="ECO:0000313" key="3">
    <source>
        <dbReference type="Proteomes" id="UP000798488"/>
    </source>
</evidence>
<evidence type="ECO:0000256" key="1">
    <source>
        <dbReference type="SAM" id="MobiDB-lite"/>
    </source>
</evidence>
<accession>A0A9D2WSP5</accession>
<evidence type="ECO:0000313" key="2">
    <source>
        <dbReference type="EMBL" id="KAF1086388.1"/>
    </source>
</evidence>
<dbReference type="AlphaFoldDB" id="A0A9D2WSP5"/>
<keyword evidence="3" id="KW-1185">Reference proteome</keyword>
<proteinExistence type="predicted"/>
<feature type="region of interest" description="Disordered" evidence="1">
    <location>
        <begin position="55"/>
        <end position="87"/>
    </location>
</feature>